<comment type="catalytic activity">
    <reaction evidence="9 10">
        <text>(R)-pantoate + NADP(+) = 2-dehydropantoate + NADPH + H(+)</text>
        <dbReference type="Rhea" id="RHEA:16233"/>
        <dbReference type="ChEBI" id="CHEBI:11561"/>
        <dbReference type="ChEBI" id="CHEBI:15378"/>
        <dbReference type="ChEBI" id="CHEBI:15980"/>
        <dbReference type="ChEBI" id="CHEBI:57783"/>
        <dbReference type="ChEBI" id="CHEBI:58349"/>
        <dbReference type="EC" id="1.1.1.169"/>
    </reaction>
</comment>
<dbReference type="InterPro" id="IPR008927">
    <property type="entry name" value="6-PGluconate_DH-like_C_sf"/>
</dbReference>
<keyword evidence="5 10" id="KW-0566">Pantothenate biosynthesis</keyword>
<name>A0ABZ2DI14_9PSED</name>
<sequence length="305" mass="33213">MSTPWHILGAGSLGTLWATRLARAGVPVKLILRNEARLASYRAGQGLTLVEHGVEHTYAVIGETAESPEPIHRLLVACKAYDAQPAIAQLQPRLAPDAELILLQNGLGSQDAVAAQVPSARCIYASSTEGAFRDGDWRVVFAGHGYTWLGDANHPTPPLWLDDLQAASIPHEWATDILTRLWRKLALNCAINPLTVLYQCRNGGLQDHECEVATLCAELAELLECCGQPAAAQDLHNEVQRVIQATAANYSSMYQDVANARRTEISYLLGYACQAAARHQLVLPHLQQLQARLVEHLLARGLASD</sequence>
<dbReference type="SUPFAM" id="SSF51735">
    <property type="entry name" value="NAD(P)-binding Rossmann-fold domains"/>
    <property type="match status" value="1"/>
</dbReference>
<dbReference type="Pfam" id="PF08546">
    <property type="entry name" value="ApbA_C"/>
    <property type="match status" value="1"/>
</dbReference>
<dbReference type="NCBIfam" id="TIGR00745">
    <property type="entry name" value="apbA_panE"/>
    <property type="match status" value="1"/>
</dbReference>
<comment type="function">
    <text evidence="10">Catalyzes the NADPH-dependent reduction of ketopantoate into pantoic acid.</text>
</comment>
<evidence type="ECO:0000313" key="14">
    <source>
        <dbReference type="Proteomes" id="UP001347174"/>
    </source>
</evidence>
<comment type="pathway">
    <text evidence="1 10">Cofactor biosynthesis; (R)-pantothenate biosynthesis; (R)-pantoate from 3-methyl-2-oxobutanoate: step 2/2.</text>
</comment>
<evidence type="ECO:0000259" key="11">
    <source>
        <dbReference type="Pfam" id="PF02558"/>
    </source>
</evidence>
<evidence type="ECO:0000256" key="9">
    <source>
        <dbReference type="ARBA" id="ARBA00048793"/>
    </source>
</evidence>
<accession>A0ABZ2DI14</accession>
<dbReference type="Proteomes" id="UP001347174">
    <property type="component" value="Chromosome"/>
</dbReference>
<dbReference type="PANTHER" id="PTHR43765">
    <property type="entry name" value="2-DEHYDROPANTOATE 2-REDUCTASE-RELATED"/>
    <property type="match status" value="1"/>
</dbReference>
<dbReference type="Pfam" id="PF02558">
    <property type="entry name" value="ApbA"/>
    <property type="match status" value="1"/>
</dbReference>
<feature type="domain" description="Ketopantoate reductase N-terminal" evidence="11">
    <location>
        <begin position="5"/>
        <end position="153"/>
    </location>
</feature>
<dbReference type="InterPro" id="IPR013752">
    <property type="entry name" value="KPA_reductase"/>
</dbReference>
<dbReference type="InterPro" id="IPR013332">
    <property type="entry name" value="KPR_N"/>
</dbReference>
<dbReference type="InterPro" id="IPR050838">
    <property type="entry name" value="Ketopantoate_reductase"/>
</dbReference>
<evidence type="ECO:0000256" key="2">
    <source>
        <dbReference type="ARBA" id="ARBA00007870"/>
    </source>
</evidence>
<dbReference type="Gene3D" id="3.40.50.720">
    <property type="entry name" value="NAD(P)-binding Rossmann-like Domain"/>
    <property type="match status" value="1"/>
</dbReference>
<evidence type="ECO:0000256" key="10">
    <source>
        <dbReference type="RuleBase" id="RU362068"/>
    </source>
</evidence>
<evidence type="ECO:0000256" key="7">
    <source>
        <dbReference type="ARBA" id="ARBA00023002"/>
    </source>
</evidence>
<organism evidence="13 14">
    <name type="scientific">Pseudomonas khavaziana</name>
    <dbReference type="NCBI Taxonomy" id="2842351"/>
    <lineage>
        <taxon>Bacteria</taxon>
        <taxon>Pseudomonadati</taxon>
        <taxon>Pseudomonadota</taxon>
        <taxon>Gammaproteobacteria</taxon>
        <taxon>Pseudomonadales</taxon>
        <taxon>Pseudomonadaceae</taxon>
        <taxon>Pseudomonas</taxon>
    </lineage>
</organism>
<evidence type="ECO:0000256" key="3">
    <source>
        <dbReference type="ARBA" id="ARBA00013014"/>
    </source>
</evidence>
<dbReference type="InterPro" id="IPR003710">
    <property type="entry name" value="ApbA"/>
</dbReference>
<dbReference type="EC" id="1.1.1.169" evidence="3 10"/>
<evidence type="ECO:0000256" key="1">
    <source>
        <dbReference type="ARBA" id="ARBA00004994"/>
    </source>
</evidence>
<feature type="domain" description="Ketopantoate reductase C-terminal" evidence="12">
    <location>
        <begin position="176"/>
        <end position="291"/>
    </location>
</feature>
<comment type="similarity">
    <text evidence="2 10">Belongs to the ketopantoate reductase family.</text>
</comment>
<evidence type="ECO:0000256" key="8">
    <source>
        <dbReference type="ARBA" id="ARBA00032024"/>
    </source>
</evidence>
<evidence type="ECO:0000313" key="13">
    <source>
        <dbReference type="EMBL" id="WWA75686.1"/>
    </source>
</evidence>
<dbReference type="NCBIfam" id="NF004311">
    <property type="entry name" value="PRK05708.1"/>
    <property type="match status" value="1"/>
</dbReference>
<dbReference type="RefSeq" id="WP_338475558.1">
    <property type="nucleotide sequence ID" value="NZ_CP129946.1"/>
</dbReference>
<evidence type="ECO:0000256" key="5">
    <source>
        <dbReference type="ARBA" id="ARBA00022655"/>
    </source>
</evidence>
<keyword evidence="6 10" id="KW-0521">NADP</keyword>
<evidence type="ECO:0000256" key="4">
    <source>
        <dbReference type="ARBA" id="ARBA00019465"/>
    </source>
</evidence>
<dbReference type="Gene3D" id="1.10.1040.10">
    <property type="entry name" value="N-(1-d-carboxylethyl)-l-norvaline Dehydrogenase, domain 2"/>
    <property type="match status" value="1"/>
</dbReference>
<keyword evidence="7 10" id="KW-0560">Oxidoreductase</keyword>
<proteinExistence type="inferred from homology"/>
<evidence type="ECO:0000259" key="12">
    <source>
        <dbReference type="Pfam" id="PF08546"/>
    </source>
</evidence>
<dbReference type="InterPro" id="IPR036291">
    <property type="entry name" value="NAD(P)-bd_dom_sf"/>
</dbReference>
<reference evidence="13 14" key="1">
    <citation type="submission" date="2023-07" db="EMBL/GenBank/DDBJ databases">
        <title>Plant endophyte Pseudomonas khavaziana can be used to control wheat stem rot.</title>
        <authorList>
            <person name="Guo S."/>
            <person name="Shen X."/>
        </authorList>
    </citation>
    <scope>NUCLEOTIDE SEQUENCE [LARGE SCALE GENOMIC DNA]</scope>
    <source>
        <strain evidence="13 14">SR9</strain>
    </source>
</reference>
<dbReference type="PANTHER" id="PTHR43765:SF2">
    <property type="entry name" value="2-DEHYDROPANTOATE 2-REDUCTASE"/>
    <property type="match status" value="1"/>
</dbReference>
<dbReference type="SUPFAM" id="SSF48179">
    <property type="entry name" value="6-phosphogluconate dehydrogenase C-terminal domain-like"/>
    <property type="match status" value="1"/>
</dbReference>
<dbReference type="InterPro" id="IPR013328">
    <property type="entry name" value="6PGD_dom2"/>
</dbReference>
<evidence type="ECO:0000256" key="6">
    <source>
        <dbReference type="ARBA" id="ARBA00022857"/>
    </source>
</evidence>
<keyword evidence="14" id="KW-1185">Reference proteome</keyword>
<protein>
    <recommendedName>
        <fullName evidence="4 10">2-dehydropantoate 2-reductase</fullName>
        <ecNumber evidence="3 10">1.1.1.169</ecNumber>
    </recommendedName>
    <alternativeName>
        <fullName evidence="8 10">Ketopantoate reductase</fullName>
    </alternativeName>
</protein>
<dbReference type="EMBL" id="CP129946">
    <property type="protein sequence ID" value="WWA75686.1"/>
    <property type="molecule type" value="Genomic_DNA"/>
</dbReference>
<gene>
    <name evidence="13" type="ORF">QYQ93_23265</name>
</gene>